<evidence type="ECO:0000313" key="5">
    <source>
        <dbReference type="Proteomes" id="UP000837857"/>
    </source>
</evidence>
<accession>A0ABN8IUE7</accession>
<dbReference type="PANTHER" id="PTHR11560">
    <property type="entry name" value="39S RIBOSOMAL PROTEIN L10, MITOCHONDRIAL"/>
    <property type="match status" value="1"/>
</dbReference>
<evidence type="ECO:0000256" key="1">
    <source>
        <dbReference type="ARBA" id="ARBA00008889"/>
    </source>
</evidence>
<gene>
    <name evidence="4" type="ORF">IPOD504_LOCUS13685</name>
</gene>
<evidence type="ECO:0000256" key="2">
    <source>
        <dbReference type="ARBA" id="ARBA00035707"/>
    </source>
</evidence>
<dbReference type="InterPro" id="IPR043141">
    <property type="entry name" value="Ribosomal_uL10-like_sf"/>
</dbReference>
<dbReference type="EMBL" id="OW152816">
    <property type="protein sequence ID" value="CAH2067008.1"/>
    <property type="molecule type" value="Genomic_DNA"/>
</dbReference>
<protein>
    <recommendedName>
        <fullName evidence="2">Large ribosomal subunit protein uL10m</fullName>
    </recommendedName>
    <alternativeName>
        <fullName evidence="3">39S ribosomal protein L10, mitochondrial</fullName>
    </alternativeName>
</protein>
<dbReference type="InterPro" id="IPR047865">
    <property type="entry name" value="Ribosomal_uL10_bac_type"/>
</dbReference>
<dbReference type="SUPFAM" id="SSF160369">
    <property type="entry name" value="Ribosomal protein L10-like"/>
    <property type="match status" value="1"/>
</dbReference>
<keyword evidence="5" id="KW-1185">Reference proteome</keyword>
<comment type="similarity">
    <text evidence="1">Belongs to the universal ribosomal protein uL10 family.</text>
</comment>
<evidence type="ECO:0000313" key="4">
    <source>
        <dbReference type="EMBL" id="CAH2067008.1"/>
    </source>
</evidence>
<reference evidence="4" key="1">
    <citation type="submission" date="2022-03" db="EMBL/GenBank/DDBJ databases">
        <authorList>
            <person name="Martin H S."/>
        </authorList>
    </citation>
    <scope>NUCLEOTIDE SEQUENCE</scope>
</reference>
<evidence type="ECO:0000256" key="3">
    <source>
        <dbReference type="ARBA" id="ARBA00035716"/>
    </source>
</evidence>
<dbReference type="Proteomes" id="UP000837857">
    <property type="component" value="Chromosome 4"/>
</dbReference>
<organism evidence="4 5">
    <name type="scientific">Iphiclides podalirius</name>
    <name type="common">scarce swallowtail</name>
    <dbReference type="NCBI Taxonomy" id="110791"/>
    <lineage>
        <taxon>Eukaryota</taxon>
        <taxon>Metazoa</taxon>
        <taxon>Ecdysozoa</taxon>
        <taxon>Arthropoda</taxon>
        <taxon>Hexapoda</taxon>
        <taxon>Insecta</taxon>
        <taxon>Pterygota</taxon>
        <taxon>Neoptera</taxon>
        <taxon>Endopterygota</taxon>
        <taxon>Lepidoptera</taxon>
        <taxon>Glossata</taxon>
        <taxon>Ditrysia</taxon>
        <taxon>Papilionoidea</taxon>
        <taxon>Papilionidae</taxon>
        <taxon>Papilioninae</taxon>
        <taxon>Iphiclides</taxon>
    </lineage>
</organism>
<feature type="non-terminal residue" evidence="4">
    <location>
        <position position="158"/>
    </location>
</feature>
<dbReference type="Gene3D" id="3.30.70.1730">
    <property type="match status" value="1"/>
</dbReference>
<sequence length="158" mass="17905">MASLNKGLLQPPATFLIAKRFRGKINIQKPRKPHFERQLLLDFTKPIYRPPKYTLPDVVLCGKNIIFGQPESADKMFKILKKAPQLIVMAGIIQDRLMSKNELLEFSKLPSLDVARSQLCNVLQSAAVCLVKQLNQSQQALVSNLEQHLEIQKGDDKQ</sequence>
<proteinExistence type="inferred from homology"/>
<name>A0ABN8IUE7_9NEOP</name>